<evidence type="ECO:0000259" key="3">
    <source>
        <dbReference type="Pfam" id="PF22778"/>
    </source>
</evidence>
<name>A0A2W4STW0_9GAMM</name>
<evidence type="ECO:0000313" key="5">
    <source>
        <dbReference type="Proteomes" id="UP000249396"/>
    </source>
</evidence>
<dbReference type="Pfam" id="PF22778">
    <property type="entry name" value="VCPO_2nd"/>
    <property type="match status" value="1"/>
</dbReference>
<dbReference type="PANTHER" id="PTHR34599:SF2">
    <property type="entry name" value="TRAF-TYPE DOMAIN-CONTAINING PROTEIN"/>
    <property type="match status" value="1"/>
</dbReference>
<dbReference type="InterPro" id="IPR036938">
    <property type="entry name" value="PAP2/HPO_sf"/>
</dbReference>
<sequence length="554" mass="60927">MNLKYKTFFRSCAALALCSVFSGSAPADTIVTDWDNVALQAIRDTHPGPPIVARMLAITHTAMFDAWVAYDAKAVGTRLGATLRRPSSERTDANKKTAISFAAYRALVDLFPSEKALFDAKMSSLGYDPANTSNDVTTPIGIGNVAASTLIEYRHHDGSNQLGDLSASHIPYSDYTGYAPVNTPDAIIDPSRWQPLRVSDGHGGYVTQAFIAPQWGKVTPFALETTYQFRPGPPALTSSPTFRAQADQVVQYTRCLDDHQKVIAEYWADGPASELPPGHWALFATFVSNRDKHTLDDDAKMFFAMTNATFDAGIVAWEAKRFYDSERPITAIHYLFAGQTLPYYDGQVVPTEVWQPYQVSTSVTPAFPEYISGHSIFSRAAAEVLRNFTGSDTFGNQVTIPAGSSRVQPGTVPAHDVTLYWATFTEAADEAGISRRYGGIHFVQGDMVSRDAGAKVGNYAWQKALNYIRDPKLSSGYNVTECLFNWAEENYAKLFAPVGQFTKISSNFTYRYYPDTQSYVAVSSTDNHVYYQGPDGNRSDQGPLSSWLAKANCP</sequence>
<proteinExistence type="predicted"/>
<organism evidence="4 5">
    <name type="scientific">Candidatus Methylumidiphilus alinenensis</name>
    <dbReference type="NCBI Taxonomy" id="2202197"/>
    <lineage>
        <taxon>Bacteria</taxon>
        <taxon>Pseudomonadati</taxon>
        <taxon>Pseudomonadota</taxon>
        <taxon>Gammaproteobacteria</taxon>
        <taxon>Methylococcales</taxon>
        <taxon>Candidatus Methylumidiphilus</taxon>
    </lineage>
</organism>
<keyword evidence="1" id="KW-0732">Signal</keyword>
<dbReference type="GO" id="GO:0004601">
    <property type="term" value="F:peroxidase activity"/>
    <property type="evidence" value="ECO:0007669"/>
    <property type="project" value="InterPro"/>
</dbReference>
<protein>
    <submittedName>
        <fullName evidence="4">Phosphoesterase</fullName>
    </submittedName>
</protein>
<dbReference type="Proteomes" id="UP000249396">
    <property type="component" value="Unassembled WGS sequence"/>
</dbReference>
<dbReference type="AlphaFoldDB" id="A0A2W4STW0"/>
<comment type="caution">
    <text evidence="4">The sequence shown here is derived from an EMBL/GenBank/DDBJ whole genome shotgun (WGS) entry which is preliminary data.</text>
</comment>
<gene>
    <name evidence="4" type="ORF">DM484_17250</name>
</gene>
<evidence type="ECO:0000259" key="2">
    <source>
        <dbReference type="Pfam" id="PF21167"/>
    </source>
</evidence>
<dbReference type="InterPro" id="IPR049283">
    <property type="entry name" value="DUF6851"/>
</dbReference>
<dbReference type="SUPFAM" id="SSF48317">
    <property type="entry name" value="Acid phosphatase/Vanadium-dependent haloperoxidase"/>
    <property type="match status" value="1"/>
</dbReference>
<dbReference type="PANTHER" id="PTHR34599">
    <property type="entry name" value="PEROXIDASE-RELATED"/>
    <property type="match status" value="1"/>
</dbReference>
<feature type="chain" id="PRO_5016001410" evidence="1">
    <location>
        <begin position="28"/>
        <end position="554"/>
    </location>
</feature>
<evidence type="ECO:0000256" key="1">
    <source>
        <dbReference type="SAM" id="SignalP"/>
    </source>
</evidence>
<accession>A0A2W4STW0</accession>
<reference evidence="4 5" key="1">
    <citation type="journal article" date="2018" name="Aquat. Microb. Ecol.">
        <title>Gammaproteobacterial methanotrophs dominate.</title>
        <authorList>
            <person name="Rissanen A.J."/>
            <person name="Saarenheimo J."/>
            <person name="Tiirola M."/>
            <person name="Peura S."/>
            <person name="Aalto S.L."/>
            <person name="Karvinen A."/>
            <person name="Nykanen H."/>
        </authorList>
    </citation>
    <scope>NUCLEOTIDE SEQUENCE [LARGE SCALE GENOMIC DNA]</scope>
    <source>
        <strain evidence="4">AMbin10</strain>
    </source>
</reference>
<dbReference type="EMBL" id="QJPH01000367">
    <property type="protein sequence ID" value="PZN76104.1"/>
    <property type="molecule type" value="Genomic_DNA"/>
</dbReference>
<dbReference type="Pfam" id="PF21167">
    <property type="entry name" value="DUF6851"/>
    <property type="match status" value="1"/>
</dbReference>
<dbReference type="InterPro" id="IPR016119">
    <property type="entry name" value="Br/Cl_peroxidase_C"/>
</dbReference>
<evidence type="ECO:0000313" key="4">
    <source>
        <dbReference type="EMBL" id="PZN76104.1"/>
    </source>
</evidence>
<dbReference type="InterPro" id="IPR052559">
    <property type="entry name" value="V-haloperoxidase"/>
</dbReference>
<feature type="signal peptide" evidence="1">
    <location>
        <begin position="1"/>
        <end position="27"/>
    </location>
</feature>
<dbReference type="Gene3D" id="1.20.144.10">
    <property type="entry name" value="Phosphatidic acid phosphatase type 2/haloperoxidase"/>
    <property type="match status" value="1"/>
</dbReference>
<feature type="domain" description="Vanadium-dependent haloperoxidase NapH1-like second helical-bundle" evidence="3">
    <location>
        <begin position="301"/>
        <end position="461"/>
    </location>
</feature>
<dbReference type="Gene3D" id="1.10.606.10">
    <property type="entry name" value="Vanadium-containing Chloroperoxidase, domain 2"/>
    <property type="match status" value="1"/>
</dbReference>
<dbReference type="CDD" id="cd03398">
    <property type="entry name" value="PAP2_haloperoxidase"/>
    <property type="match status" value="1"/>
</dbReference>
<feature type="domain" description="DUF6851" evidence="2">
    <location>
        <begin position="59"/>
        <end position="195"/>
    </location>
</feature>
<dbReference type="InterPro" id="IPR055161">
    <property type="entry name" value="NapH1-like_2nd"/>
</dbReference>